<feature type="transmembrane region" description="Helical" evidence="6">
    <location>
        <begin position="441"/>
        <end position="459"/>
    </location>
</feature>
<evidence type="ECO:0000256" key="5">
    <source>
        <dbReference type="ARBA" id="ARBA00023136"/>
    </source>
</evidence>
<feature type="transmembrane region" description="Helical" evidence="6">
    <location>
        <begin position="314"/>
        <end position="331"/>
    </location>
</feature>
<name>A0A132B5A8_MOLSC</name>
<dbReference type="GeneID" id="28822275"/>
<keyword evidence="3 6" id="KW-0812">Transmembrane</keyword>
<dbReference type="SUPFAM" id="SSF103473">
    <property type="entry name" value="MFS general substrate transporter"/>
    <property type="match status" value="1"/>
</dbReference>
<feature type="transmembrane region" description="Helical" evidence="6">
    <location>
        <begin position="155"/>
        <end position="174"/>
    </location>
</feature>
<evidence type="ECO:0000259" key="7">
    <source>
        <dbReference type="PROSITE" id="PS50850"/>
    </source>
</evidence>
<feature type="transmembrane region" description="Helical" evidence="6">
    <location>
        <begin position="12"/>
        <end position="30"/>
    </location>
</feature>
<dbReference type="InterPro" id="IPR005828">
    <property type="entry name" value="MFS_sugar_transport-like"/>
</dbReference>
<dbReference type="InterPro" id="IPR050360">
    <property type="entry name" value="MFS_Sugar_Transporters"/>
</dbReference>
<evidence type="ECO:0000313" key="8">
    <source>
        <dbReference type="EMBL" id="KUJ07595.1"/>
    </source>
</evidence>
<keyword evidence="4 6" id="KW-1133">Transmembrane helix</keyword>
<dbReference type="RefSeq" id="XP_018061950.1">
    <property type="nucleotide sequence ID" value="XM_018212549.1"/>
</dbReference>
<evidence type="ECO:0000256" key="1">
    <source>
        <dbReference type="ARBA" id="ARBA00004141"/>
    </source>
</evidence>
<feature type="transmembrane region" description="Helical" evidence="6">
    <location>
        <begin position="404"/>
        <end position="429"/>
    </location>
</feature>
<reference evidence="8 9" key="1">
    <citation type="submission" date="2015-10" db="EMBL/GenBank/DDBJ databases">
        <title>Full genome of DAOMC 229536 Phialocephala scopiformis, a fungal endophyte of spruce producing the potent anti-insectan compound rugulosin.</title>
        <authorList>
            <consortium name="DOE Joint Genome Institute"/>
            <person name="Walker A.K."/>
            <person name="Frasz S.L."/>
            <person name="Seifert K.A."/>
            <person name="Miller J.D."/>
            <person name="Mondo S.J."/>
            <person name="Labutti K."/>
            <person name="Lipzen A."/>
            <person name="Dockter R."/>
            <person name="Kennedy M."/>
            <person name="Grigoriev I.V."/>
            <person name="Spatafora J.W."/>
        </authorList>
    </citation>
    <scope>NUCLEOTIDE SEQUENCE [LARGE SCALE GENOMIC DNA]</scope>
    <source>
        <strain evidence="8 9">CBS 120377</strain>
    </source>
</reference>
<organism evidence="8 9">
    <name type="scientific">Mollisia scopiformis</name>
    <name type="common">Conifer needle endophyte fungus</name>
    <name type="synonym">Phialocephala scopiformis</name>
    <dbReference type="NCBI Taxonomy" id="149040"/>
    <lineage>
        <taxon>Eukaryota</taxon>
        <taxon>Fungi</taxon>
        <taxon>Dikarya</taxon>
        <taxon>Ascomycota</taxon>
        <taxon>Pezizomycotina</taxon>
        <taxon>Leotiomycetes</taxon>
        <taxon>Helotiales</taxon>
        <taxon>Mollisiaceae</taxon>
        <taxon>Mollisia</taxon>
    </lineage>
</organism>
<dbReference type="OrthoDB" id="6612291at2759"/>
<dbReference type="Pfam" id="PF00083">
    <property type="entry name" value="Sugar_tr"/>
    <property type="match status" value="1"/>
</dbReference>
<dbReference type="PROSITE" id="PS50850">
    <property type="entry name" value="MFS"/>
    <property type="match status" value="1"/>
</dbReference>
<dbReference type="KEGG" id="psco:LY89DRAFT_660371"/>
<feature type="transmembrane region" description="Helical" evidence="6">
    <location>
        <begin position="186"/>
        <end position="208"/>
    </location>
</feature>
<evidence type="ECO:0000313" key="9">
    <source>
        <dbReference type="Proteomes" id="UP000070700"/>
    </source>
</evidence>
<keyword evidence="9" id="KW-1185">Reference proteome</keyword>
<evidence type="ECO:0000256" key="3">
    <source>
        <dbReference type="ARBA" id="ARBA00022692"/>
    </source>
</evidence>
<protein>
    <submittedName>
        <fullName evidence="8">MFS transporter</fullName>
    </submittedName>
</protein>
<feature type="transmembrane region" description="Helical" evidence="6">
    <location>
        <begin position="338"/>
        <end position="358"/>
    </location>
</feature>
<feature type="transmembrane region" description="Helical" evidence="6">
    <location>
        <begin position="97"/>
        <end position="115"/>
    </location>
</feature>
<dbReference type="EMBL" id="KQ947439">
    <property type="protein sequence ID" value="KUJ07595.1"/>
    <property type="molecule type" value="Genomic_DNA"/>
</dbReference>
<evidence type="ECO:0000256" key="4">
    <source>
        <dbReference type="ARBA" id="ARBA00022989"/>
    </source>
</evidence>
<accession>A0A132B5A8</accession>
<gene>
    <name evidence="8" type="ORF">LY89DRAFT_660371</name>
</gene>
<dbReference type="InParanoid" id="A0A132B5A8"/>
<dbReference type="PROSITE" id="PS00217">
    <property type="entry name" value="SUGAR_TRANSPORT_2"/>
    <property type="match status" value="1"/>
</dbReference>
<feature type="domain" description="Major facilitator superfamily (MFS) profile" evidence="7">
    <location>
        <begin position="19"/>
        <end position="463"/>
    </location>
</feature>
<feature type="transmembrane region" description="Helical" evidence="6">
    <location>
        <begin position="70"/>
        <end position="90"/>
    </location>
</feature>
<dbReference type="GO" id="GO:0016020">
    <property type="term" value="C:membrane"/>
    <property type="evidence" value="ECO:0007669"/>
    <property type="project" value="UniProtKB-SubCell"/>
</dbReference>
<keyword evidence="5 6" id="KW-0472">Membrane</keyword>
<dbReference type="Gene3D" id="1.20.1250.20">
    <property type="entry name" value="MFS general substrate transporter like domains"/>
    <property type="match status" value="1"/>
</dbReference>
<comment type="similarity">
    <text evidence="2">Belongs to the major facilitator superfamily. Sugar transporter (TC 2.A.1.1) family.</text>
</comment>
<dbReference type="InterPro" id="IPR005829">
    <property type="entry name" value="Sugar_transporter_CS"/>
</dbReference>
<dbReference type="GO" id="GO:0005351">
    <property type="term" value="F:carbohydrate:proton symporter activity"/>
    <property type="evidence" value="ECO:0007669"/>
    <property type="project" value="TreeGrafter"/>
</dbReference>
<feature type="transmembrane region" description="Helical" evidence="6">
    <location>
        <begin position="121"/>
        <end position="143"/>
    </location>
</feature>
<dbReference type="PANTHER" id="PTHR48022:SF10">
    <property type="entry name" value="MAJOR FACILITATOR SUPERFAMILY (MFS) PROFILE DOMAIN-CONTAINING PROTEIN"/>
    <property type="match status" value="1"/>
</dbReference>
<evidence type="ECO:0000256" key="6">
    <source>
        <dbReference type="SAM" id="Phobius"/>
    </source>
</evidence>
<dbReference type="AlphaFoldDB" id="A0A132B5A8"/>
<sequence>MTDRKRDDGFLVYWKSILACLLVGMCQFQYGLDSTLIGGIQAMTGFLEVFGYRDPASPIGYNISTLRQQLISSLMILGAFLSSMSAGLIAKYIGRKFTLWIACLLCLIADIIMMTTTSIGVLYFGRLLMGLSNGLFNTFGQLYIQECAPSKYRGVMIGAATYWIIFGALIGTIVDNFTVPFGGKKSYLVPLGIALIMPGIIAVGLLFLPESPRWFLQTNNEEKARSALERLAPYPELVDGDLASMKLAIDNEAALARSTEIVDLWRSPVDRRRALLAIGAIVLQPASGASYIIIYSTYFFEMADIGKPFQNSCIMSGVGAVVLILNSLIITRWGYRRIFLTWGLILCGLTQVIMAAVYTAHPGTILTGKVIVGCTILNVTFYNGMVATYALLCGGEFPSQRFRSYTLGIATAMGYFFGWLVAFTAPYFINPSSLNWGPKYGYIWAGSCLIAAIWTWIFLPEVKGRTFEEIDEMFEARLPPRKFRAYKCTGPAALGAAGDGPEIEHALRNAESTPGDSKHGVTVFGNHVEEKI</sequence>
<dbReference type="InterPro" id="IPR036259">
    <property type="entry name" value="MFS_trans_sf"/>
</dbReference>
<evidence type="ECO:0000256" key="2">
    <source>
        <dbReference type="ARBA" id="ARBA00010992"/>
    </source>
</evidence>
<dbReference type="FunFam" id="1.20.1250.20:FF:000078">
    <property type="entry name" value="MFS maltose transporter, putative"/>
    <property type="match status" value="1"/>
</dbReference>
<proteinExistence type="inferred from homology"/>
<comment type="subcellular location">
    <subcellularLocation>
        <location evidence="1">Membrane</location>
        <topology evidence="1">Multi-pass membrane protein</topology>
    </subcellularLocation>
</comment>
<dbReference type="Proteomes" id="UP000070700">
    <property type="component" value="Unassembled WGS sequence"/>
</dbReference>
<dbReference type="PANTHER" id="PTHR48022">
    <property type="entry name" value="PLASTIDIC GLUCOSE TRANSPORTER 4"/>
    <property type="match status" value="1"/>
</dbReference>
<dbReference type="InterPro" id="IPR020846">
    <property type="entry name" value="MFS_dom"/>
</dbReference>
<feature type="transmembrane region" description="Helical" evidence="6">
    <location>
        <begin position="370"/>
        <end position="392"/>
    </location>
</feature>
<feature type="transmembrane region" description="Helical" evidence="6">
    <location>
        <begin position="274"/>
        <end position="294"/>
    </location>
</feature>